<comment type="caution">
    <text evidence="1">The sequence shown here is derived from an EMBL/GenBank/DDBJ whole genome shotgun (WGS) entry which is preliminary data.</text>
</comment>
<dbReference type="EMBL" id="JBCHKQ010000002">
    <property type="protein sequence ID" value="MEM5947785.1"/>
    <property type="molecule type" value="Genomic_DNA"/>
</dbReference>
<proteinExistence type="predicted"/>
<evidence type="ECO:0000313" key="2">
    <source>
        <dbReference type="Proteomes" id="UP001466331"/>
    </source>
</evidence>
<dbReference type="Proteomes" id="UP001466331">
    <property type="component" value="Unassembled WGS sequence"/>
</dbReference>
<gene>
    <name evidence="1" type="ORF">WKV44_04430</name>
</gene>
<sequence length="201" mass="24767">MNKIKFIFITLIFLAVCFSSSAYKILYAEQWYRLFHLHFYQYPERCAENIHYLEEALRADFANPLNALAKINNKTEWELYRYLFYTHVSLKLVEQYLLWGSKYDKQVAYFYNYPWKQQNLKSLEKAEKLYKYALVYWEEAKKWSAKAANFQFLFLSDVQYWHDESYRIENGELNYEEIIKEHLERLEKVRSQFMNMDENTY</sequence>
<accession>A0ABU9UCT8</accession>
<name>A0ABU9UCT8_9SPIR</name>
<keyword evidence="2" id="KW-1185">Reference proteome</keyword>
<evidence type="ECO:0000313" key="1">
    <source>
        <dbReference type="EMBL" id="MEM5947785.1"/>
    </source>
</evidence>
<dbReference type="RefSeq" id="WP_420069235.1">
    <property type="nucleotide sequence ID" value="NZ_JBCHKQ010000002.1"/>
</dbReference>
<protein>
    <submittedName>
        <fullName evidence="1">Uncharacterized protein</fullName>
    </submittedName>
</protein>
<reference evidence="1 2" key="1">
    <citation type="submission" date="2024-03" db="EMBL/GenBank/DDBJ databases">
        <title>Ignisphaera cupida sp. nov., a hyperthermophilic hydrolytic archaeon from a hot spring of Kamchatka, and proposal of Ignisphaeraceae fam. nov.</title>
        <authorList>
            <person name="Podosokorskaya O.A."/>
            <person name="Elcheninov A.G."/>
            <person name="Maltseva A.I."/>
            <person name="Zayulina K.S."/>
            <person name="Novikov A."/>
            <person name="Merkel A.Y."/>
        </authorList>
    </citation>
    <scope>NUCLEOTIDE SEQUENCE [LARGE SCALE GENOMIC DNA]</scope>
    <source>
        <strain evidence="1 2">38H-sp</strain>
    </source>
</reference>
<organism evidence="1 2">
    <name type="scientific">Rarispira pelagica</name>
    <dbReference type="NCBI Taxonomy" id="3141764"/>
    <lineage>
        <taxon>Bacteria</taxon>
        <taxon>Pseudomonadati</taxon>
        <taxon>Spirochaetota</taxon>
        <taxon>Spirochaetia</taxon>
        <taxon>Winmispirales</taxon>
        <taxon>Winmispiraceae</taxon>
        <taxon>Rarispira</taxon>
    </lineage>
</organism>